<comment type="caution">
    <text evidence="1">The sequence shown here is derived from an EMBL/GenBank/DDBJ whole genome shotgun (WGS) entry which is preliminary data.</text>
</comment>
<protein>
    <submittedName>
        <fullName evidence="1">Uncharacterized protein</fullName>
    </submittedName>
</protein>
<keyword evidence="2" id="KW-1185">Reference proteome</keyword>
<proteinExistence type="predicted"/>
<name>A0A9P0PUY5_ACAOB</name>
<reference evidence="1" key="1">
    <citation type="submission" date="2022-03" db="EMBL/GenBank/DDBJ databases">
        <authorList>
            <person name="Sayadi A."/>
        </authorList>
    </citation>
    <scope>NUCLEOTIDE SEQUENCE</scope>
</reference>
<gene>
    <name evidence="1" type="ORF">ACAOBT_LOCUS24147</name>
</gene>
<accession>A0A9P0PUY5</accession>
<dbReference type="AlphaFoldDB" id="A0A9P0PUY5"/>
<organism evidence="1 2">
    <name type="scientific">Acanthoscelides obtectus</name>
    <name type="common">Bean weevil</name>
    <name type="synonym">Bruchus obtectus</name>
    <dbReference type="NCBI Taxonomy" id="200917"/>
    <lineage>
        <taxon>Eukaryota</taxon>
        <taxon>Metazoa</taxon>
        <taxon>Ecdysozoa</taxon>
        <taxon>Arthropoda</taxon>
        <taxon>Hexapoda</taxon>
        <taxon>Insecta</taxon>
        <taxon>Pterygota</taxon>
        <taxon>Neoptera</taxon>
        <taxon>Endopterygota</taxon>
        <taxon>Coleoptera</taxon>
        <taxon>Polyphaga</taxon>
        <taxon>Cucujiformia</taxon>
        <taxon>Chrysomeloidea</taxon>
        <taxon>Chrysomelidae</taxon>
        <taxon>Bruchinae</taxon>
        <taxon>Bruchini</taxon>
        <taxon>Acanthoscelides</taxon>
    </lineage>
</organism>
<dbReference type="EMBL" id="CAKOFQ010007314">
    <property type="protein sequence ID" value="CAH1998103.1"/>
    <property type="molecule type" value="Genomic_DNA"/>
</dbReference>
<evidence type="ECO:0000313" key="2">
    <source>
        <dbReference type="Proteomes" id="UP001152888"/>
    </source>
</evidence>
<evidence type="ECO:0000313" key="1">
    <source>
        <dbReference type="EMBL" id="CAH1998103.1"/>
    </source>
</evidence>
<sequence>MRHGVPLECHLSDHAHGGVAIFVLDDLRSSFIPVDLKPYTTELSLECCAVELVTNKAIFITLYRTAACFIKSCMKTYKSSLLGTTR</sequence>
<dbReference type="Proteomes" id="UP001152888">
    <property type="component" value="Unassembled WGS sequence"/>
</dbReference>